<feature type="region of interest" description="Disordered" evidence="1">
    <location>
        <begin position="396"/>
        <end position="490"/>
    </location>
</feature>
<name>A0ABM9M4D7_9MYCO</name>
<dbReference type="InterPro" id="IPR003399">
    <property type="entry name" value="Mce/MlaD"/>
</dbReference>
<keyword evidence="2" id="KW-0472">Membrane</keyword>
<dbReference type="Pfam" id="PF11887">
    <property type="entry name" value="Mce4_CUP1"/>
    <property type="match status" value="1"/>
</dbReference>
<dbReference type="Pfam" id="PF02470">
    <property type="entry name" value="MlaD"/>
    <property type="match status" value="1"/>
</dbReference>
<evidence type="ECO:0000313" key="5">
    <source>
        <dbReference type="EMBL" id="CAJ1510030.1"/>
    </source>
</evidence>
<gene>
    <name evidence="5" type="ORF">MU0053_004407</name>
</gene>
<dbReference type="InterPro" id="IPR052336">
    <property type="entry name" value="MlaD_Phospholipid_Transporter"/>
</dbReference>
<dbReference type="PANTHER" id="PTHR33371">
    <property type="entry name" value="INTERMEMBRANE PHOSPHOLIPID TRANSPORT SYSTEM BINDING PROTEIN MLAD-RELATED"/>
    <property type="match status" value="1"/>
</dbReference>
<evidence type="ECO:0000259" key="4">
    <source>
        <dbReference type="Pfam" id="PF11887"/>
    </source>
</evidence>
<dbReference type="InterPro" id="IPR024516">
    <property type="entry name" value="Mce_C"/>
</dbReference>
<dbReference type="PANTHER" id="PTHR33371:SF19">
    <property type="entry name" value="MCE-FAMILY PROTEIN MCE4A"/>
    <property type="match status" value="1"/>
</dbReference>
<evidence type="ECO:0000256" key="1">
    <source>
        <dbReference type="SAM" id="MobiDB-lite"/>
    </source>
</evidence>
<sequence length="490" mass="51301">MLNRRRRLQPAWWALAFVGVISGLVFLTMSRFTGTFASGVPVVVTSERSGLVMEPGAKVKMRGVQIGQVDDIGLRPDAATLNLAIDPDQLRYIPANVAARIRASTAFGAKYVELVYPDHPSERRLSGGAVIASQNVATEVDTVFQNLVDLLNHIDPAKLNGVLSAFAEGLRGQGPSIGESITDANNVVLELNGRVDNLGRDWQSLKNFSDTYSDAAQNIMNTLTAASTTSETIGGNAKQLDQLLLSTIGFTRSGVETLGPARADFVRTVNDLEPTTALLLRYNPSLTCSIVGAHLALTKYGLAGPNAANGYAGTISGAFQWGDDPYKYPEHLPIIGAKGGPDGKPGCGSLPDVSKKWPAKMLITNTGWGTGLDIRPNPGIGFPGWANYFPVTRGVPEPPSIRHPGGPAPGPAPATPGGPPYGAPWYAPDGTPLFPGLPPGRPFDTPPPDPAHLPPGAEPAAPPEMPPTPPAAGTSAVQQSQPQIAGGPHG</sequence>
<dbReference type="NCBIfam" id="TIGR00996">
    <property type="entry name" value="Mtu_fam_mce"/>
    <property type="match status" value="1"/>
</dbReference>
<feature type="compositionally biased region" description="Pro residues" evidence="1">
    <location>
        <begin position="435"/>
        <end position="470"/>
    </location>
</feature>
<feature type="domain" description="Mammalian cell entry C-terminal" evidence="4">
    <location>
        <begin position="121"/>
        <end position="341"/>
    </location>
</feature>
<proteinExistence type="predicted"/>
<feature type="domain" description="Mce/MlaD" evidence="3">
    <location>
        <begin position="39"/>
        <end position="115"/>
    </location>
</feature>
<keyword evidence="6" id="KW-1185">Reference proteome</keyword>
<protein>
    <submittedName>
        <fullName evidence="5">MCE family protein</fullName>
    </submittedName>
</protein>
<dbReference type="InterPro" id="IPR005693">
    <property type="entry name" value="Mce"/>
</dbReference>
<reference evidence="5 6" key="1">
    <citation type="submission" date="2023-08" db="EMBL/GenBank/DDBJ databases">
        <authorList>
            <person name="Folkvardsen B D."/>
            <person name="Norman A."/>
        </authorList>
    </citation>
    <scope>NUCLEOTIDE SEQUENCE [LARGE SCALE GENOMIC DNA]</scope>
    <source>
        <strain evidence="5 6">Mu0053</strain>
    </source>
</reference>
<dbReference type="Proteomes" id="UP001190465">
    <property type="component" value="Chromosome"/>
</dbReference>
<feature type="transmembrane region" description="Helical" evidence="2">
    <location>
        <begin position="12"/>
        <end position="32"/>
    </location>
</feature>
<evidence type="ECO:0000256" key="2">
    <source>
        <dbReference type="SAM" id="Phobius"/>
    </source>
</evidence>
<keyword evidence="2" id="KW-0812">Transmembrane</keyword>
<keyword evidence="2" id="KW-1133">Transmembrane helix</keyword>
<dbReference type="RefSeq" id="WP_308479703.1">
    <property type="nucleotide sequence ID" value="NZ_OY726397.1"/>
</dbReference>
<accession>A0ABM9M4D7</accession>
<feature type="compositionally biased region" description="Low complexity" evidence="1">
    <location>
        <begin position="423"/>
        <end position="434"/>
    </location>
</feature>
<feature type="compositionally biased region" description="Pro residues" evidence="1">
    <location>
        <begin position="396"/>
        <end position="422"/>
    </location>
</feature>
<dbReference type="EMBL" id="OY726397">
    <property type="protein sequence ID" value="CAJ1510030.1"/>
    <property type="molecule type" value="Genomic_DNA"/>
</dbReference>
<evidence type="ECO:0000313" key="6">
    <source>
        <dbReference type="Proteomes" id="UP001190465"/>
    </source>
</evidence>
<organism evidence="5 6">
    <name type="scientific">[Mycobacterium] burgundiense</name>
    <dbReference type="NCBI Taxonomy" id="3064286"/>
    <lineage>
        <taxon>Bacteria</taxon>
        <taxon>Bacillati</taxon>
        <taxon>Actinomycetota</taxon>
        <taxon>Actinomycetes</taxon>
        <taxon>Mycobacteriales</taxon>
        <taxon>Mycobacteriaceae</taxon>
        <taxon>Mycolicibacterium</taxon>
    </lineage>
</organism>
<evidence type="ECO:0000259" key="3">
    <source>
        <dbReference type="Pfam" id="PF02470"/>
    </source>
</evidence>